<keyword evidence="2" id="KW-1185">Reference proteome</keyword>
<sequence>MVHARPAIAHGHHAQDVAAGGQARLREDSLLILLALGVVEAHATLEHVIQIHVGLASPGVAVGEECHRGAGAGRGGAMSMKSRVAVLALRRKEPAGTVDAAR</sequence>
<organism evidence="1 2">
    <name type="scientific">Archangium minus</name>
    <dbReference type="NCBI Taxonomy" id="83450"/>
    <lineage>
        <taxon>Bacteria</taxon>
        <taxon>Pseudomonadati</taxon>
        <taxon>Myxococcota</taxon>
        <taxon>Myxococcia</taxon>
        <taxon>Myxococcales</taxon>
        <taxon>Cystobacterineae</taxon>
        <taxon>Archangiaceae</taxon>
        <taxon>Archangium</taxon>
    </lineage>
</organism>
<evidence type="ECO:0000313" key="1">
    <source>
        <dbReference type="EMBL" id="WNG45379.1"/>
    </source>
</evidence>
<name>A0ABY9WQE8_9BACT</name>
<reference evidence="1 2" key="1">
    <citation type="submission" date="2019-08" db="EMBL/GenBank/DDBJ databases">
        <title>Archangium and Cystobacter genomes.</title>
        <authorList>
            <person name="Chen I.-C.K."/>
            <person name="Wielgoss S."/>
        </authorList>
    </citation>
    <scope>NUCLEOTIDE SEQUENCE [LARGE SCALE GENOMIC DNA]</scope>
    <source>
        <strain evidence="1 2">Cbm 6</strain>
    </source>
</reference>
<dbReference type="RefSeq" id="WP_395820059.1">
    <property type="nucleotide sequence ID" value="NZ_CP043494.1"/>
</dbReference>
<dbReference type="Proteomes" id="UP001611383">
    <property type="component" value="Chromosome"/>
</dbReference>
<evidence type="ECO:0000313" key="2">
    <source>
        <dbReference type="Proteomes" id="UP001611383"/>
    </source>
</evidence>
<proteinExistence type="predicted"/>
<accession>A0ABY9WQE8</accession>
<gene>
    <name evidence="1" type="ORF">F0U60_15665</name>
</gene>
<dbReference type="EMBL" id="CP043494">
    <property type="protein sequence ID" value="WNG45379.1"/>
    <property type="molecule type" value="Genomic_DNA"/>
</dbReference>
<protein>
    <submittedName>
        <fullName evidence="1">Uncharacterized protein</fullName>
    </submittedName>
</protein>